<comment type="catalytic activity">
    <reaction evidence="4">
        <text>guanosine 3',5'-bis(diphosphate) + H2O = GDP + diphosphate + H(+)</text>
        <dbReference type="Rhea" id="RHEA:14253"/>
        <dbReference type="ChEBI" id="CHEBI:15377"/>
        <dbReference type="ChEBI" id="CHEBI:15378"/>
        <dbReference type="ChEBI" id="CHEBI:33019"/>
        <dbReference type="ChEBI" id="CHEBI:58189"/>
        <dbReference type="ChEBI" id="CHEBI:77828"/>
        <dbReference type="EC" id="3.1.7.2"/>
    </reaction>
</comment>
<dbReference type="SUPFAM" id="SSF109604">
    <property type="entry name" value="HD-domain/PDEase-like"/>
    <property type="match status" value="1"/>
</dbReference>
<dbReference type="NCBIfam" id="TIGR00691">
    <property type="entry name" value="spoT_relA"/>
    <property type="match status" value="1"/>
</dbReference>
<dbReference type="NCBIfam" id="NF008303">
    <property type="entry name" value="PRK11092.1"/>
    <property type="match status" value="1"/>
</dbReference>
<dbReference type="InterPro" id="IPR043519">
    <property type="entry name" value="NT_sf"/>
</dbReference>
<evidence type="ECO:0000313" key="9">
    <source>
        <dbReference type="Proteomes" id="UP000537130"/>
    </source>
</evidence>
<dbReference type="CDD" id="cd05399">
    <property type="entry name" value="NT_Rel-Spo_like"/>
    <property type="match status" value="1"/>
</dbReference>
<dbReference type="Pfam" id="PF04607">
    <property type="entry name" value="RelA_SpoT"/>
    <property type="match status" value="1"/>
</dbReference>
<proteinExistence type="inferred from homology"/>
<dbReference type="AlphaFoldDB" id="A0A7W4W7P5"/>
<dbReference type="InterPro" id="IPR012676">
    <property type="entry name" value="TGS-like"/>
</dbReference>
<dbReference type="InterPro" id="IPR004095">
    <property type="entry name" value="TGS"/>
</dbReference>
<dbReference type="Gene3D" id="3.30.460.10">
    <property type="entry name" value="Beta Polymerase, domain 2"/>
    <property type="match status" value="1"/>
</dbReference>
<dbReference type="Proteomes" id="UP000537130">
    <property type="component" value="Unassembled WGS sequence"/>
</dbReference>
<dbReference type="GO" id="GO:0042594">
    <property type="term" value="P:response to starvation"/>
    <property type="evidence" value="ECO:0007669"/>
    <property type="project" value="TreeGrafter"/>
</dbReference>
<dbReference type="RefSeq" id="WP_183411584.1">
    <property type="nucleotide sequence ID" value="NZ_JACHWY010000003.1"/>
</dbReference>
<dbReference type="EC" id="3.1.7.2" evidence="3"/>
<dbReference type="CDD" id="cd00077">
    <property type="entry name" value="HDc"/>
    <property type="match status" value="1"/>
</dbReference>
<dbReference type="Pfam" id="PF13328">
    <property type="entry name" value="HD_4"/>
    <property type="match status" value="1"/>
</dbReference>
<dbReference type="InterPro" id="IPR004811">
    <property type="entry name" value="RelA/Spo_fam"/>
</dbReference>
<dbReference type="FunFam" id="3.10.20.30:FF:000002">
    <property type="entry name" value="GTP pyrophosphokinase (RelA/SpoT)"/>
    <property type="match status" value="1"/>
</dbReference>
<comment type="function">
    <text evidence="5">In eubacteria ppGpp (guanosine 3'-diphosphate 5'-diphosphate) is a mediator of the stringent response that coordinates a variety of cellular activities in response to changes in nutritional abundance.</text>
</comment>
<organism evidence="8 9">
    <name type="scientific">Litorivivens lipolytica</name>
    <dbReference type="NCBI Taxonomy" id="1524264"/>
    <lineage>
        <taxon>Bacteria</taxon>
        <taxon>Pseudomonadati</taxon>
        <taxon>Pseudomonadota</taxon>
        <taxon>Gammaproteobacteria</taxon>
        <taxon>Litorivivens</taxon>
    </lineage>
</organism>
<dbReference type="FunFam" id="1.10.3210.10:FF:000001">
    <property type="entry name" value="GTP pyrophosphokinase RelA"/>
    <property type="match status" value="1"/>
</dbReference>
<protein>
    <recommendedName>
        <fullName evidence="3">guanosine-3',5'-bis(diphosphate) 3'-diphosphatase</fullName>
        <ecNumber evidence="3">3.1.7.2</ecNumber>
    </recommendedName>
</protein>
<evidence type="ECO:0000256" key="3">
    <source>
        <dbReference type="ARBA" id="ARBA00024387"/>
    </source>
</evidence>
<keyword evidence="1" id="KW-0378">Hydrolase</keyword>
<dbReference type="InterPro" id="IPR033655">
    <property type="entry name" value="TGS_RelA/SpoT"/>
</dbReference>
<comment type="caution">
    <text evidence="8">The sequence shown here is derived from an EMBL/GenBank/DDBJ whole genome shotgun (WGS) entry which is preliminary data.</text>
</comment>
<dbReference type="GO" id="GO:0008893">
    <property type="term" value="F:guanosine-3',5'-bis(diphosphate) 3'-diphosphatase activity"/>
    <property type="evidence" value="ECO:0007669"/>
    <property type="project" value="UniProtKB-EC"/>
</dbReference>
<dbReference type="Gene3D" id="1.10.3210.10">
    <property type="entry name" value="Hypothetical protein af1432"/>
    <property type="match status" value="1"/>
</dbReference>
<comment type="similarity">
    <text evidence="5">Belongs to the relA/spoT family.</text>
</comment>
<dbReference type="InterPro" id="IPR002912">
    <property type="entry name" value="ACT_dom"/>
</dbReference>
<dbReference type="CDD" id="cd04876">
    <property type="entry name" value="ACT_RelA-SpoT"/>
    <property type="match status" value="1"/>
</dbReference>
<dbReference type="PANTHER" id="PTHR21262">
    <property type="entry name" value="GUANOSINE-3',5'-BIS DIPHOSPHATE 3'-PYROPHOSPHOHYDROLASE"/>
    <property type="match status" value="1"/>
</dbReference>
<dbReference type="EMBL" id="JACHWY010000003">
    <property type="protein sequence ID" value="MBB3048825.1"/>
    <property type="molecule type" value="Genomic_DNA"/>
</dbReference>
<name>A0A7W4W7P5_9GAMM</name>
<dbReference type="GO" id="GO:0015949">
    <property type="term" value="P:nucleobase-containing small molecule interconversion"/>
    <property type="evidence" value="ECO:0007669"/>
    <property type="project" value="UniProtKB-ARBA"/>
</dbReference>
<evidence type="ECO:0000256" key="5">
    <source>
        <dbReference type="RuleBase" id="RU003847"/>
    </source>
</evidence>
<dbReference type="GO" id="GO:0008728">
    <property type="term" value="F:GTP diphosphokinase activity"/>
    <property type="evidence" value="ECO:0007669"/>
    <property type="project" value="TreeGrafter"/>
</dbReference>
<dbReference type="UniPathway" id="UPA00908">
    <property type="reaction ID" value="UER00886"/>
</dbReference>
<dbReference type="Gene3D" id="3.10.20.30">
    <property type="match status" value="1"/>
</dbReference>
<evidence type="ECO:0000259" key="7">
    <source>
        <dbReference type="PROSITE" id="PS51880"/>
    </source>
</evidence>
<dbReference type="InterPro" id="IPR045600">
    <property type="entry name" value="RelA/SpoT_AH_RIS"/>
</dbReference>
<evidence type="ECO:0000313" key="8">
    <source>
        <dbReference type="EMBL" id="MBB3048825.1"/>
    </source>
</evidence>
<evidence type="ECO:0000256" key="2">
    <source>
        <dbReference type="ARBA" id="ARBA00024329"/>
    </source>
</evidence>
<dbReference type="Pfam" id="PF19296">
    <property type="entry name" value="RelA_AH_RIS"/>
    <property type="match status" value="1"/>
</dbReference>
<keyword evidence="9" id="KW-1185">Reference proteome</keyword>
<evidence type="ECO:0000256" key="1">
    <source>
        <dbReference type="ARBA" id="ARBA00022801"/>
    </source>
</evidence>
<dbReference type="Gene3D" id="3.30.70.260">
    <property type="match status" value="1"/>
</dbReference>
<dbReference type="PANTHER" id="PTHR21262:SF36">
    <property type="entry name" value="BIFUNCTIONAL (P)PPGPP SYNTHASE_HYDROLASE SPOT"/>
    <property type="match status" value="1"/>
</dbReference>
<dbReference type="InterPro" id="IPR003607">
    <property type="entry name" value="HD/PDEase_dom"/>
</dbReference>
<feature type="domain" description="HD" evidence="6">
    <location>
        <begin position="60"/>
        <end position="159"/>
    </location>
</feature>
<dbReference type="CDD" id="cd01668">
    <property type="entry name" value="TGS_RSH"/>
    <property type="match status" value="1"/>
</dbReference>
<sequence length="722" mass="81110">MLQYSIFHAQNGQPPERSIGALATILADYLSPEQVNLVQRAYYYAEQAHEGQRRRSGEPYVTHPLAVATILAEMHMDHQSLMAAMLHDVIEDTAISKKTLGNQFGSTVAELVDGVSKLTRIEFQSRAEQQAENFQKMALAMAKDIRVILVKLADRLHNMRTLGVLQPEKRRRIARETLEIYAPIAQRLGMHNIRLEFEDLGFTAMHPMRAERIKRAVKQVRGDRREIVENIRESIENYLAEEGISARVMGREKHLYSIYQKMRSKKKSFNEIMDLYAFRIVVDSVDNCYRVLGCVHSLFKPVPGQFKDYIAIPKANGYQSLHTGLFGLNGVPIEVQIRTEEMEEMANNGIAAHWLYKTDSETTSGSSHARARQWVQGLLEMQQRAGNSLEFIENVKIDLFPDEIYVFTPKGEILELPAGATAVDFAYSVHSDVGNSCVACRINRRLAPLSEVLQSGQTVEVITAQGAQPNPNWLNFVVTAKARSTIRHFLKHQRRAEAVELGQRMLEKALAGLGSHLKDIPEAQRDELVEQTDSEKFENILEEIGLGNRVAYLTARQLLSGAKAAEPEQEAPLVQHSMVINGTEGFLVNFAKCCYPIPGDPIIGLLSSEKGVVVHTDTCHNSIELRSKPEKVVPLSWADDTENDFTVEIKVELSKQRGIIAVLATRVNGADASIEKISVEDDTSKITTVHLLIGVKSRVHLANIMRRIRHIPATLRVTRVRH</sequence>
<gene>
    <name evidence="8" type="ORF">FHR99_003099</name>
</gene>
<dbReference type="Pfam" id="PF13291">
    <property type="entry name" value="ACT_4"/>
    <property type="match status" value="1"/>
</dbReference>
<feature type="domain" description="TGS" evidence="7">
    <location>
        <begin position="402"/>
        <end position="463"/>
    </location>
</feature>
<dbReference type="PROSITE" id="PS51880">
    <property type="entry name" value="TGS"/>
    <property type="match status" value="1"/>
</dbReference>
<dbReference type="InterPro" id="IPR006674">
    <property type="entry name" value="HD_domain"/>
</dbReference>
<dbReference type="SMART" id="SM00471">
    <property type="entry name" value="HDc"/>
    <property type="match status" value="1"/>
</dbReference>
<reference evidence="8 9" key="1">
    <citation type="submission" date="2020-08" db="EMBL/GenBank/DDBJ databases">
        <title>Genomic Encyclopedia of Type Strains, Phase III (KMG-III): the genomes of soil and plant-associated and newly described type strains.</title>
        <authorList>
            <person name="Whitman W."/>
        </authorList>
    </citation>
    <scope>NUCLEOTIDE SEQUENCE [LARGE SCALE GENOMIC DNA]</scope>
    <source>
        <strain evidence="8 9">CECT 8654</strain>
    </source>
</reference>
<evidence type="ECO:0000256" key="4">
    <source>
        <dbReference type="ARBA" id="ARBA00047968"/>
    </source>
</evidence>
<dbReference type="FunFam" id="3.30.460.10:FF:000001">
    <property type="entry name" value="GTP pyrophosphokinase RelA"/>
    <property type="match status" value="1"/>
</dbReference>
<dbReference type="InterPro" id="IPR007685">
    <property type="entry name" value="RelA_SpoT"/>
</dbReference>
<dbReference type="SUPFAM" id="SSF81301">
    <property type="entry name" value="Nucleotidyltransferase"/>
    <property type="match status" value="1"/>
</dbReference>
<comment type="pathway">
    <text evidence="2">Purine metabolism; ppGpp biosynthesis; ppGpp from GDP: step 1/1.</text>
</comment>
<dbReference type="SMART" id="SM00954">
    <property type="entry name" value="RelA_SpoT"/>
    <property type="match status" value="1"/>
</dbReference>
<dbReference type="PROSITE" id="PS51831">
    <property type="entry name" value="HD"/>
    <property type="match status" value="1"/>
</dbReference>
<dbReference type="Pfam" id="PF02824">
    <property type="entry name" value="TGS"/>
    <property type="match status" value="1"/>
</dbReference>
<dbReference type="SUPFAM" id="SSF81271">
    <property type="entry name" value="TGS-like"/>
    <property type="match status" value="1"/>
</dbReference>
<dbReference type="GO" id="GO:0015970">
    <property type="term" value="P:guanosine tetraphosphate biosynthetic process"/>
    <property type="evidence" value="ECO:0007669"/>
    <property type="project" value="UniProtKB-UniPathway"/>
</dbReference>
<dbReference type="InterPro" id="IPR012675">
    <property type="entry name" value="Beta-grasp_dom_sf"/>
</dbReference>
<accession>A0A7W4W7P5</accession>
<evidence type="ECO:0000259" key="6">
    <source>
        <dbReference type="PROSITE" id="PS51831"/>
    </source>
</evidence>
<dbReference type="GO" id="GO:0005886">
    <property type="term" value="C:plasma membrane"/>
    <property type="evidence" value="ECO:0007669"/>
    <property type="project" value="TreeGrafter"/>
</dbReference>